<dbReference type="SUPFAM" id="SSF52540">
    <property type="entry name" value="P-loop containing nucleoside triphosphate hydrolases"/>
    <property type="match status" value="1"/>
</dbReference>
<evidence type="ECO:0000256" key="3">
    <source>
        <dbReference type="ARBA" id="ARBA00022723"/>
    </source>
</evidence>
<accession>A0A3Q1JVJ3</accession>
<dbReference type="GO" id="GO:0005730">
    <property type="term" value="C:nucleolus"/>
    <property type="evidence" value="ECO:0007669"/>
    <property type="project" value="TreeGrafter"/>
</dbReference>
<feature type="signal peptide" evidence="8">
    <location>
        <begin position="1"/>
        <end position="20"/>
    </location>
</feature>
<dbReference type="OMA" id="HRKTTGV"/>
<dbReference type="GO" id="GO:0006511">
    <property type="term" value="P:ubiquitin-dependent protein catabolic process"/>
    <property type="evidence" value="ECO:0007669"/>
    <property type="project" value="TreeGrafter"/>
</dbReference>
<sequence>MWNAACRLLFGSLTATQCFWQSLKSFEKKQNADANERYLRTSDVKDPVLWSLVMAIGVCYHGCLEEKEEYRKKISNSLPTPYSATKVMQEISLMQDLLLSGVPMGDTIAKNSALKENVFMMVLCIELRIPLFLVGKPGSSKSLSKTLVADAMQGQAAHSDLYKRLKQIHLVSFQCSPHSTPEGIINTFKQCGRFQEGKNLDEYISVVVLDEIGLAEDSPKMPLKTLHPLLEEGCIDDEPLPHKKVGFIGISNWALDPAKMNRGIFVSRGDPDEKELIESAKGICSSDAMVLEKVRDFFKPFAWAYLEICSDKGKGFFGLRDYYSLIKMIFAIAKASQRKPTAEETVKAVLRNFSGKDDVDAVAFFTQGLQIAPNLENISAVEFVRENIKAVGQDEECRYLLVLTKNYAALQILQQTFFSESHPEIIFGSSFPKDQEYTQICRNINRVKICMETGQTVVLLNLQNLYESLYDALNQYYVCLGGQKYVDLGLGTHRVKCRVHKDFRLIVIEEREVVYKQFPIPLINRLEKHYLDIQTVLKTEQKRIVDELKEWVRLFVSLSSQHATVGQMHKYQPPDVFIGYHSDTCASVILQVMEKLNGSLEDSDPERAILDEAKAMLLRCATPDSVVRLDCTRLPKVESEHLGRVYFEELNNSCLADYVLAHTRQEVNCSSSFTEVTTFSRLLTASDLEPLGQILHSVELLSLQQFDTEHSFLKKIRFNTVTNGPCSKILIIQCDFGEASHSANLIASAKYSSINEINKITQESRGTRVFVYFITRLPRMEGGTSYVGFHGGPWRSIHIDDLRQSKDIISDIKALQNMTISQMFETKMNQPEAMEVDDMYTEDDTDDVLDTTALLQSCVHSAVGMLRDQVESGLRSTQRVEILLTLLRSDEINGKFLQIVKRRLHSLLVTHDDNTFKSNWVIKEASNIDALQEGGTFRHTLWKRVQAVVVPLLAQLVSVIDRDQNMNILLDRNCGESVKRLWLDIFGDDKLLEISQLTLDHNSETRTIIVQNYISQSKNMSSSMPFSWRIKDYLEELWVHAVHREGNELLLFFWKTPLGRHIAKADPEMQTEFFQRYLQDFISMTMNVTCQQDLEVLLSGALNCCVNELRLQLNDTETVSSLSWVHAAYHEFKNRLQNLSRMICIERQVTQDLLTKLHTSDFNELVLDVYAAFACVEYLEPRILDTDAQRQTWLRQVKKLQVPIELICSEDSMPLSVFSWTPNRLFVLRTGWNRIFSLSLFVEHMLLGIEESVYFLSYHKTASTYNNLYGAVERIFRFGLTLCPVCMGDPQDPLCLPCQHIYCVTCIKLWLIPGQMYCPLCMQQVSDDFAVVPSDEIRILIKQHAQFRKQCNAFFIDLVSTVCFKDNSPPCSALIHVLFILTKALSPFDESVDKNPVVRSVVLKLLLKYSFDEVKGYLQQHLVAVEQSKILEETDKTELYCLYINCLEVQINSKFACGLQKGCRCLPQWTTVYLLLALYREVTTLYRDANVSFHPKPEQLAVMDTFIQSSKFLDRPELKAFAQSLVSNRLGPLAARPGTSGAQCVLVDLTIHLAAVLLCGNQAILGPLQQLVVTPENMQAAFLPTMPEDMLAVAQQALGILQWYHCPNGHLCTIGECGRPMETSRCLDCGAIIGGNNHLPVQGFQAVQMQGDRTQTGHILGDPSRRENPDMLDTKSISPVSYTLVRMLTHMAMLLGACSHPQYIAAIIKPPVPDPGAFLLAHLRKDLKHLIRCLGKGTDDTVSAVHLLISSMLQPHQQHIWPVPYDNRLSTKEARNGWEMEVSTAIITPHLKHLDKQLKEVSTFIQADSRISANPIMKLMFGNPRLFLASLPSDSLIHCSAVWSCREKVSLISLTHIVEQNDGKGTLPVLWKFLHREAELRLVRHLPDILTLQRVLVKKFQNITELTCDTIAEFLDSQKADSLKSWYKEHVKIFLTTWNQLRVSLATNGEIKIPAEFCQKDLTLKSDFRVLLPQRQGLGLCSTALISYLIALHNDLVYCVDKYTGEETSYKVSPADLTDLHVIRYEVERDLMPLVLSNTQYSIERGQETLHEYDLPKIQQQIVSRFLMGKPIITLIGIPTLVNRHDRNYENILKDVRAKVKQEPLQMLTLFAVSGELQSYSEVCEALSTLEVALGFLATTGGEPHMQLSCYLEEVLQMGNQMAPHILKVSLSETLVVFPCWTLTISHFHKNHQSLSLLLCDPFAGVSEQYKKALGEDEPRLLTAFFSKSSADTFMLEMHEFLVLVLKKPNAPDTYSLKVTLVSYMEGKDLDIPPDVEEYFPDEICLSHYVEAWKFIVAFRQERAQKQ</sequence>
<keyword evidence="5" id="KW-0862">Zinc</keyword>
<keyword evidence="2" id="KW-0963">Cytoplasm</keyword>
<dbReference type="GO" id="GO:0002376">
    <property type="term" value="P:immune system process"/>
    <property type="evidence" value="ECO:0007669"/>
    <property type="project" value="UniProtKB-KW"/>
</dbReference>
<keyword evidence="6" id="KW-0391">Immunity</keyword>
<dbReference type="InterPro" id="IPR046439">
    <property type="entry name" value="ZF_RZ_dom"/>
</dbReference>
<feature type="domain" description="RING-type" evidence="9">
    <location>
        <begin position="1283"/>
        <end position="1321"/>
    </location>
</feature>
<dbReference type="InterPro" id="IPR001841">
    <property type="entry name" value="Znf_RING"/>
</dbReference>
<keyword evidence="4 7" id="KW-0863">Zinc-finger</keyword>
<keyword evidence="3" id="KW-0479">Metal-binding</keyword>
<dbReference type="PANTHER" id="PTHR22605">
    <property type="entry name" value="RZ-TYPE DOMAIN-CONTAINING PROTEIN"/>
    <property type="match status" value="1"/>
</dbReference>
<dbReference type="SMART" id="SM00184">
    <property type="entry name" value="RING"/>
    <property type="match status" value="1"/>
</dbReference>
<name>A0A3Q1JVJ3_ANATE</name>
<evidence type="ECO:0000256" key="4">
    <source>
        <dbReference type="ARBA" id="ARBA00022771"/>
    </source>
</evidence>
<dbReference type="InterPro" id="IPR013083">
    <property type="entry name" value="Znf_RING/FYVE/PHD"/>
</dbReference>
<evidence type="ECO:0000313" key="12">
    <source>
        <dbReference type="Proteomes" id="UP000265040"/>
    </source>
</evidence>
<dbReference type="GeneTree" id="ENSGT00630000089884"/>
<dbReference type="SUPFAM" id="SSF57850">
    <property type="entry name" value="RING/U-box"/>
    <property type="match status" value="1"/>
</dbReference>
<dbReference type="PROSITE" id="PS50089">
    <property type="entry name" value="ZF_RING_2"/>
    <property type="match status" value="1"/>
</dbReference>
<feature type="domain" description="RZ-type" evidence="10">
    <location>
        <begin position="1586"/>
        <end position="1656"/>
    </location>
</feature>
<dbReference type="Gene3D" id="3.40.50.300">
    <property type="entry name" value="P-loop containing nucleotide triphosphate hydrolases"/>
    <property type="match status" value="1"/>
</dbReference>
<dbReference type="InterPro" id="IPR027417">
    <property type="entry name" value="P-loop_NTPase"/>
</dbReference>
<dbReference type="Pfam" id="PF00097">
    <property type="entry name" value="zf-C3HC4"/>
    <property type="match status" value="1"/>
</dbReference>
<dbReference type="GO" id="GO:2000051">
    <property type="term" value="P:negative regulation of non-canonical Wnt signaling pathway"/>
    <property type="evidence" value="ECO:0007669"/>
    <property type="project" value="TreeGrafter"/>
</dbReference>
<dbReference type="Gene3D" id="3.30.40.10">
    <property type="entry name" value="Zinc/RING finger domain, C3HC4 (zinc finger)"/>
    <property type="match status" value="1"/>
</dbReference>
<reference evidence="11" key="1">
    <citation type="submission" date="2021-04" db="EMBL/GenBank/DDBJ databases">
        <authorList>
            <consortium name="Wellcome Sanger Institute Data Sharing"/>
        </authorList>
    </citation>
    <scope>NUCLEOTIDE SEQUENCE [LARGE SCALE GENOMIC DNA]</scope>
</reference>
<evidence type="ECO:0000256" key="6">
    <source>
        <dbReference type="ARBA" id="ARBA00022859"/>
    </source>
</evidence>
<organism evidence="11 12">
    <name type="scientific">Anabas testudineus</name>
    <name type="common">Climbing perch</name>
    <name type="synonym">Anthias testudineus</name>
    <dbReference type="NCBI Taxonomy" id="64144"/>
    <lineage>
        <taxon>Eukaryota</taxon>
        <taxon>Metazoa</taxon>
        <taxon>Chordata</taxon>
        <taxon>Craniata</taxon>
        <taxon>Vertebrata</taxon>
        <taxon>Euteleostomi</taxon>
        <taxon>Actinopterygii</taxon>
        <taxon>Neopterygii</taxon>
        <taxon>Teleostei</taxon>
        <taxon>Neoteleostei</taxon>
        <taxon>Acanthomorphata</taxon>
        <taxon>Anabantaria</taxon>
        <taxon>Anabantiformes</taxon>
        <taxon>Anabantoidei</taxon>
        <taxon>Anabantidae</taxon>
        <taxon>Anabas</taxon>
    </lineage>
</organism>
<dbReference type="Pfam" id="PF20173">
    <property type="entry name" value="ZnF_RZ-type"/>
    <property type="match status" value="1"/>
</dbReference>
<dbReference type="STRING" id="64144.ENSATEP00000035264"/>
<keyword evidence="12" id="KW-1185">Reference proteome</keyword>
<evidence type="ECO:0000256" key="5">
    <source>
        <dbReference type="ARBA" id="ARBA00022833"/>
    </source>
</evidence>
<dbReference type="InParanoid" id="A0A3Q1JVJ3"/>
<protein>
    <recommendedName>
        <fullName evidence="13">Ring finger protein 213</fullName>
    </recommendedName>
</protein>
<evidence type="ECO:0000256" key="8">
    <source>
        <dbReference type="SAM" id="SignalP"/>
    </source>
</evidence>
<dbReference type="GO" id="GO:0008270">
    <property type="term" value="F:zinc ion binding"/>
    <property type="evidence" value="ECO:0007669"/>
    <property type="project" value="UniProtKB-KW"/>
</dbReference>
<dbReference type="InterPro" id="IPR018957">
    <property type="entry name" value="Znf_C3HC4_RING-type"/>
</dbReference>
<dbReference type="Ensembl" id="ENSATET00000035773.3">
    <property type="protein sequence ID" value="ENSATEP00000035264.2"/>
    <property type="gene ID" value="ENSATEG00000024236.3"/>
</dbReference>
<reference evidence="11" key="2">
    <citation type="submission" date="2025-08" db="UniProtKB">
        <authorList>
            <consortium name="Ensembl"/>
        </authorList>
    </citation>
    <scope>IDENTIFICATION</scope>
</reference>
<dbReference type="FunFam" id="3.40.50.300:FF:000491">
    <property type="entry name" value="E3 ubiquitin-protein ligase RNF213"/>
    <property type="match status" value="1"/>
</dbReference>
<evidence type="ECO:0000256" key="7">
    <source>
        <dbReference type="PROSITE-ProRule" id="PRU00175"/>
    </source>
</evidence>
<dbReference type="InterPro" id="IPR031248">
    <property type="entry name" value="RNF213"/>
</dbReference>
<evidence type="ECO:0008006" key="13">
    <source>
        <dbReference type="Google" id="ProtNLM"/>
    </source>
</evidence>
<reference evidence="11" key="3">
    <citation type="submission" date="2025-09" db="UniProtKB">
        <authorList>
            <consortium name="Ensembl"/>
        </authorList>
    </citation>
    <scope>IDENTIFICATION</scope>
</reference>
<dbReference type="GO" id="GO:0002040">
    <property type="term" value="P:sprouting angiogenesis"/>
    <property type="evidence" value="ECO:0007669"/>
    <property type="project" value="TreeGrafter"/>
</dbReference>
<evidence type="ECO:0000256" key="2">
    <source>
        <dbReference type="ARBA" id="ARBA00022490"/>
    </source>
</evidence>
<feature type="chain" id="PRO_5043444907" description="Ring finger protein 213" evidence="8">
    <location>
        <begin position="21"/>
        <end position="2307"/>
    </location>
</feature>
<dbReference type="GO" id="GO:0005829">
    <property type="term" value="C:cytosol"/>
    <property type="evidence" value="ECO:0007669"/>
    <property type="project" value="TreeGrafter"/>
</dbReference>
<dbReference type="PROSITE" id="PS51981">
    <property type="entry name" value="ZF_RZ"/>
    <property type="match status" value="1"/>
</dbReference>
<dbReference type="Proteomes" id="UP000265040">
    <property type="component" value="Chromosome 8"/>
</dbReference>
<dbReference type="PROSITE" id="PS00518">
    <property type="entry name" value="ZF_RING_1"/>
    <property type="match status" value="1"/>
</dbReference>
<comment type="subcellular location">
    <subcellularLocation>
        <location evidence="1">Cytoplasm</location>
    </subcellularLocation>
</comment>
<proteinExistence type="predicted"/>
<dbReference type="InterPro" id="IPR017907">
    <property type="entry name" value="Znf_RING_CS"/>
</dbReference>
<evidence type="ECO:0000259" key="9">
    <source>
        <dbReference type="PROSITE" id="PS50089"/>
    </source>
</evidence>
<dbReference type="GO" id="GO:0016887">
    <property type="term" value="F:ATP hydrolysis activity"/>
    <property type="evidence" value="ECO:0007669"/>
    <property type="project" value="InterPro"/>
</dbReference>
<keyword evidence="8" id="KW-0732">Signal</keyword>
<evidence type="ECO:0000313" key="11">
    <source>
        <dbReference type="Ensembl" id="ENSATEP00000035264.2"/>
    </source>
</evidence>
<evidence type="ECO:0000259" key="10">
    <source>
        <dbReference type="PROSITE" id="PS51981"/>
    </source>
</evidence>
<dbReference type="GO" id="GO:0016020">
    <property type="term" value="C:membrane"/>
    <property type="evidence" value="ECO:0007669"/>
    <property type="project" value="TreeGrafter"/>
</dbReference>
<dbReference type="PANTHER" id="PTHR22605:SF18">
    <property type="entry name" value="E3 UBIQUITIN-PROTEIN LIGASE RNF213-ALPHA"/>
    <property type="match status" value="1"/>
</dbReference>
<dbReference type="GO" id="GO:0004842">
    <property type="term" value="F:ubiquitin-protein transferase activity"/>
    <property type="evidence" value="ECO:0007669"/>
    <property type="project" value="InterPro"/>
</dbReference>
<evidence type="ECO:0000256" key="1">
    <source>
        <dbReference type="ARBA" id="ARBA00004496"/>
    </source>
</evidence>